<organism evidence="2">
    <name type="scientific">Streptomyces nogalater</name>
    <dbReference type="NCBI Taxonomy" id="38314"/>
    <lineage>
        <taxon>Bacteria</taxon>
        <taxon>Bacillati</taxon>
        <taxon>Actinomycetota</taxon>
        <taxon>Actinomycetes</taxon>
        <taxon>Kitasatosporales</taxon>
        <taxon>Streptomycetaceae</taxon>
        <taxon>Streptomyces</taxon>
    </lineage>
</organism>
<evidence type="ECO:0000259" key="1">
    <source>
        <dbReference type="Pfam" id="PF13577"/>
    </source>
</evidence>
<reference evidence="3" key="3">
    <citation type="journal article" date="2014" name="Int. J. Syst. Evol. Microbiol.">
        <title>Complete genome of a new Firmicutes species belonging to the dominant human colonic microbiota ('Ruminococcus bicirculans') reveals two chromosomes and a selective capacity to utilize plant glucans.</title>
        <authorList>
            <consortium name="NISC Comparative Sequencing Program"/>
            <person name="Wegmann U."/>
            <person name="Louis P."/>
            <person name="Goesmann A."/>
            <person name="Henrissat B."/>
            <person name="Duncan S.H."/>
            <person name="Flint H.J."/>
        </authorList>
    </citation>
    <scope>NUCLEOTIDE SEQUENCE</scope>
    <source>
        <strain evidence="3">CGMCC 4.1442</strain>
    </source>
</reference>
<reference evidence="2" key="2">
    <citation type="journal article" date="2000" name="Antimicrob. Agents Chemother.">
        <title>Identification of a cyclase gene dictating the C-9 stereochemistry of anthracyclines from Streptomyces nogalater.</title>
        <authorList>
            <person name="Torkkell S."/>
            <person name="Kunnari T."/>
            <person name="Palmu K."/>
            <person name="Hakala J."/>
            <person name="Mantsala P."/>
            <person name="Ylihonko K."/>
        </authorList>
    </citation>
    <scope>NUCLEOTIDE SEQUENCE</scope>
    <source>
        <strain evidence="2">ATCC27451</strain>
    </source>
</reference>
<protein>
    <submittedName>
        <fullName evidence="3">Nuclear transport factor 2 family protein</fullName>
    </submittedName>
    <submittedName>
        <fullName evidence="2">SnoO</fullName>
    </submittedName>
</protein>
<feature type="domain" description="SnoaL-like" evidence="1">
    <location>
        <begin position="26"/>
        <end position="149"/>
    </location>
</feature>
<dbReference type="RefSeq" id="WP_344346055.1">
    <property type="nucleotide sequence ID" value="NZ_BAAASM010000002.1"/>
</dbReference>
<gene>
    <name evidence="2" type="primary">snoO</name>
    <name evidence="3" type="ORF">ACFP3J_11890</name>
</gene>
<reference evidence="2" key="1">
    <citation type="journal article" date="1997" name="Mol. Gen. Genet.">
        <title>Characterization of Streptomyces nogalater genes encoding enzymes involved in glycosylation steps in nogalamycin biosynthesis.</title>
        <authorList>
            <person name="Torkkell S."/>
            <person name="Ylihonko K."/>
            <person name="Hakala J."/>
            <person name="Skurnik M."/>
            <person name="Mantsala P."/>
        </authorList>
    </citation>
    <scope>NUCLEOTIDE SEQUENCE</scope>
    <source>
        <strain evidence="2">ATCC27451</strain>
    </source>
</reference>
<dbReference type="Pfam" id="PF13577">
    <property type="entry name" value="SnoaL_4"/>
    <property type="match status" value="1"/>
</dbReference>
<dbReference type="SUPFAM" id="SSF54427">
    <property type="entry name" value="NTF2-like"/>
    <property type="match status" value="1"/>
</dbReference>
<dbReference type="AlphaFoldDB" id="Q9RN65"/>
<keyword evidence="4" id="KW-1185">Reference proteome</keyword>
<accession>Q9RN65</accession>
<evidence type="ECO:0000313" key="3">
    <source>
        <dbReference type="EMBL" id="MFC5656185.1"/>
    </source>
</evidence>
<reference evidence="4" key="4">
    <citation type="journal article" date="2019" name="Int. J. Syst. Evol. Microbiol.">
        <title>The Global Catalogue of Microorganisms (GCM) 10K type strain sequencing project: providing services to taxonomists for standard genome sequencing and annotation.</title>
        <authorList>
            <consortium name="The Broad Institute Genomics Platform"/>
            <consortium name="The Broad Institute Genome Sequencing Center for Infectious Disease"/>
            <person name="Wu L."/>
            <person name="Ma J."/>
        </authorList>
    </citation>
    <scope>NUCLEOTIDE SEQUENCE [LARGE SCALE GENOMIC DNA]</scope>
    <source>
        <strain evidence="4">KCTC 5701</strain>
    </source>
</reference>
<dbReference type="EMBL" id="JBHSOE010000015">
    <property type="protein sequence ID" value="MFC5656185.1"/>
    <property type="molecule type" value="Genomic_DNA"/>
</dbReference>
<evidence type="ECO:0000313" key="4">
    <source>
        <dbReference type="Proteomes" id="UP001596065"/>
    </source>
</evidence>
<name>Q9RN65_STRNO</name>
<evidence type="ECO:0000313" key="2">
    <source>
        <dbReference type="EMBL" id="AAF01807.1"/>
    </source>
</evidence>
<dbReference type="Gene3D" id="3.10.450.50">
    <property type="match status" value="1"/>
</dbReference>
<dbReference type="InterPro" id="IPR037401">
    <property type="entry name" value="SnoaL-like"/>
</dbReference>
<dbReference type="InterPro" id="IPR032710">
    <property type="entry name" value="NTF2-like_dom_sf"/>
</dbReference>
<sequence length="155" mass="16826">MSVRTDQTAAPEDRAAATDPGFGHLYAQVQQFYARQMQLLDSGAAEEWAATFTEDGTFARPSSPEPARGHAELAAGARAAAERLAAEGLSHRHVIGMTAVRREPDGSVFVRSYAQVFATRRGEAPRLHLICVCEDVLVREGPGLKVRERVVTHDA</sequence>
<reference evidence="3" key="5">
    <citation type="submission" date="2024-09" db="EMBL/GenBank/DDBJ databases">
        <authorList>
            <person name="Sun Q."/>
            <person name="Mori K."/>
        </authorList>
    </citation>
    <scope>NUCLEOTIDE SEQUENCE</scope>
    <source>
        <strain evidence="3">CGMCC 4.1442</strain>
    </source>
</reference>
<proteinExistence type="predicted"/>
<dbReference type="EMBL" id="AF187532">
    <property type="protein sequence ID" value="AAF01807.1"/>
    <property type="molecule type" value="Genomic_DNA"/>
</dbReference>
<dbReference type="Proteomes" id="UP001596065">
    <property type="component" value="Unassembled WGS sequence"/>
</dbReference>